<evidence type="ECO:0000256" key="2">
    <source>
        <dbReference type="SAM" id="Phobius"/>
    </source>
</evidence>
<gene>
    <name evidence="3" type="ORF">MEDL_38333</name>
</gene>
<evidence type="ECO:0000313" key="4">
    <source>
        <dbReference type="Proteomes" id="UP000683360"/>
    </source>
</evidence>
<keyword evidence="2" id="KW-0812">Transmembrane</keyword>
<evidence type="ECO:0000256" key="1">
    <source>
        <dbReference type="SAM" id="MobiDB-lite"/>
    </source>
</evidence>
<accession>A0A8S3T2Q8</accession>
<organism evidence="3 4">
    <name type="scientific">Mytilus edulis</name>
    <name type="common">Blue mussel</name>
    <dbReference type="NCBI Taxonomy" id="6550"/>
    <lineage>
        <taxon>Eukaryota</taxon>
        <taxon>Metazoa</taxon>
        <taxon>Spiralia</taxon>
        <taxon>Lophotrochozoa</taxon>
        <taxon>Mollusca</taxon>
        <taxon>Bivalvia</taxon>
        <taxon>Autobranchia</taxon>
        <taxon>Pteriomorphia</taxon>
        <taxon>Mytilida</taxon>
        <taxon>Mytiloidea</taxon>
        <taxon>Mytilidae</taxon>
        <taxon>Mytilinae</taxon>
        <taxon>Mytilus</taxon>
    </lineage>
</organism>
<feature type="transmembrane region" description="Helical" evidence="2">
    <location>
        <begin position="77"/>
        <end position="100"/>
    </location>
</feature>
<name>A0A8S3T2Q8_MYTED</name>
<reference evidence="3" key="1">
    <citation type="submission" date="2021-03" db="EMBL/GenBank/DDBJ databases">
        <authorList>
            <person name="Bekaert M."/>
        </authorList>
    </citation>
    <scope>NUCLEOTIDE SEQUENCE</scope>
</reference>
<keyword evidence="2" id="KW-0472">Membrane</keyword>
<evidence type="ECO:0000313" key="3">
    <source>
        <dbReference type="EMBL" id="CAG2225177.1"/>
    </source>
</evidence>
<protein>
    <submittedName>
        <fullName evidence="3">Uncharacterized protein</fullName>
    </submittedName>
</protein>
<keyword evidence="2" id="KW-1133">Transmembrane helix</keyword>
<feature type="region of interest" description="Disordered" evidence="1">
    <location>
        <begin position="237"/>
        <end position="257"/>
    </location>
</feature>
<dbReference type="OrthoDB" id="10452164at2759"/>
<keyword evidence="4" id="KW-1185">Reference proteome</keyword>
<comment type="caution">
    <text evidence="3">The sequence shown here is derived from an EMBL/GenBank/DDBJ whole genome shotgun (WGS) entry which is preliminary data.</text>
</comment>
<sequence>MGYYDNYNGHITQHSYYRCGNADIVLIMNLICMTLSGWTVAFLVCNIISAAVVSSTVFSLAVVGALFASFDTNAGSVIAVSGFQAVFSFIEFLISIVAAAHCCCCSQLNTGNQQRVIFINTSQSGMINNMPNTQIPTGNQQGYHQMWMPQMQGYYVQQPANMANNQQHADHSNGNQMPIQGYYGQQPANIPNYQQQAGHLQGNQIPVQGYYMQQPQSFEMANQQLNINNEQFLHPTAPAVDTNQPFPLTENSVRSEI</sequence>
<feature type="transmembrane region" description="Helical" evidence="2">
    <location>
        <begin position="21"/>
        <end position="41"/>
    </location>
</feature>
<feature type="transmembrane region" description="Helical" evidence="2">
    <location>
        <begin position="47"/>
        <end position="70"/>
    </location>
</feature>
<feature type="compositionally biased region" description="Polar residues" evidence="1">
    <location>
        <begin position="241"/>
        <end position="257"/>
    </location>
</feature>
<dbReference type="EMBL" id="CAJPWZ010001840">
    <property type="protein sequence ID" value="CAG2225177.1"/>
    <property type="molecule type" value="Genomic_DNA"/>
</dbReference>
<dbReference type="AlphaFoldDB" id="A0A8S3T2Q8"/>
<dbReference type="Proteomes" id="UP000683360">
    <property type="component" value="Unassembled WGS sequence"/>
</dbReference>
<proteinExistence type="predicted"/>